<evidence type="ECO:0000256" key="5">
    <source>
        <dbReference type="RuleBase" id="RU003516"/>
    </source>
</evidence>
<dbReference type="Pfam" id="PF04769">
    <property type="entry name" value="MATalpha_HMGbox"/>
    <property type="match status" value="1"/>
</dbReference>
<dbReference type="eggNOG" id="ENOG502T26R">
    <property type="taxonomic scope" value="Eukaryota"/>
</dbReference>
<dbReference type="AlphaFoldDB" id="C5MGU5"/>
<name>C5MGU5_CANTT</name>
<reference evidence="7 8" key="1">
    <citation type="journal article" date="2009" name="Nature">
        <title>Evolution of pathogenicity and sexual reproduction in eight Candida genomes.</title>
        <authorList>
            <person name="Butler G."/>
            <person name="Rasmussen M.D."/>
            <person name="Lin M.F."/>
            <person name="Santos M.A."/>
            <person name="Sakthikumar S."/>
            <person name="Munro C.A."/>
            <person name="Rheinbay E."/>
            <person name="Grabherr M."/>
            <person name="Forche A."/>
            <person name="Reedy J.L."/>
            <person name="Agrafioti I."/>
            <person name="Arnaud M.B."/>
            <person name="Bates S."/>
            <person name="Brown A.J."/>
            <person name="Brunke S."/>
            <person name="Costanzo M.C."/>
            <person name="Fitzpatrick D.A."/>
            <person name="de Groot P.W."/>
            <person name="Harris D."/>
            <person name="Hoyer L.L."/>
            <person name="Hube B."/>
            <person name="Klis F.M."/>
            <person name="Kodira C."/>
            <person name="Lennard N."/>
            <person name="Logue M.E."/>
            <person name="Martin R."/>
            <person name="Neiman A.M."/>
            <person name="Nikolaou E."/>
            <person name="Quail M.A."/>
            <person name="Quinn J."/>
            <person name="Santos M.C."/>
            <person name="Schmitzberger F.F."/>
            <person name="Sherlock G."/>
            <person name="Shah P."/>
            <person name="Silverstein K.A."/>
            <person name="Skrzypek M.S."/>
            <person name="Soll D."/>
            <person name="Staggs R."/>
            <person name="Stansfield I."/>
            <person name="Stumpf M.P."/>
            <person name="Sudbery P.E."/>
            <person name="Srikantha T."/>
            <person name="Zeng Q."/>
            <person name="Berman J."/>
            <person name="Berriman M."/>
            <person name="Heitman J."/>
            <person name="Gow N.A."/>
            <person name="Lorenz M.C."/>
            <person name="Birren B.W."/>
            <person name="Kellis M."/>
            <person name="Cuomo C.A."/>
        </authorList>
    </citation>
    <scope>NUCLEOTIDE SEQUENCE [LARGE SCALE GENOMIC DNA]</scope>
    <source>
        <strain evidence="8">ATCC MYA-3404 / T1</strain>
    </source>
</reference>
<dbReference type="HOGENOM" id="CLU_1408558_0_0_1"/>
<evidence type="ECO:0000256" key="3">
    <source>
        <dbReference type="ARBA" id="ARBA00023163"/>
    </source>
</evidence>
<dbReference type="GeneID" id="8299620"/>
<gene>
    <name evidence="7" type="ORF">CTRG_05299</name>
</gene>
<keyword evidence="3 5" id="KW-0804">Transcription</keyword>
<keyword evidence="2 5" id="KW-0238">DNA-binding</keyword>
<evidence type="ECO:0000256" key="4">
    <source>
        <dbReference type="ARBA" id="ARBA00023242"/>
    </source>
</evidence>
<dbReference type="RefSeq" id="XP_002551001.1">
    <property type="nucleotide sequence ID" value="XM_002550955.1"/>
</dbReference>
<dbReference type="GO" id="GO:0045895">
    <property type="term" value="P:positive regulation of mating-type specific transcription, DNA-templated"/>
    <property type="evidence" value="ECO:0007669"/>
    <property type="project" value="InterPro"/>
</dbReference>
<evidence type="ECO:0000313" key="7">
    <source>
        <dbReference type="EMBL" id="EER30847.1"/>
    </source>
</evidence>
<evidence type="ECO:0000256" key="2">
    <source>
        <dbReference type="ARBA" id="ARBA00023125"/>
    </source>
</evidence>
<evidence type="ECO:0000256" key="1">
    <source>
        <dbReference type="ARBA" id="ARBA00023015"/>
    </source>
</evidence>
<dbReference type="GO" id="GO:0005634">
    <property type="term" value="C:nucleus"/>
    <property type="evidence" value="ECO:0007669"/>
    <property type="project" value="UniProtKB-SubCell"/>
</dbReference>
<accession>C5MGU5</accession>
<dbReference type="VEuPathDB" id="FungiDB:CTRG_05299"/>
<evidence type="ECO:0000313" key="8">
    <source>
        <dbReference type="Proteomes" id="UP000002037"/>
    </source>
</evidence>
<dbReference type="PROSITE" id="PS51325">
    <property type="entry name" value="ALPHA_BOX"/>
    <property type="match status" value="1"/>
</dbReference>
<dbReference type="KEGG" id="ctp:CTRG_05299"/>
<feature type="domain" description="Alpha box" evidence="6">
    <location>
        <begin position="86"/>
        <end position="142"/>
    </location>
</feature>
<dbReference type="EMBL" id="GG692402">
    <property type="protein sequence ID" value="EER30847.1"/>
    <property type="molecule type" value="Genomic_DNA"/>
</dbReference>
<comment type="similarity">
    <text evidence="5">Belongs to the MATALPHA1 family.</text>
</comment>
<sequence>MGSEKVYKKAVPKELTSLFRVTKSRAPVPRDKRVVKESQKHGFRLDSLPTLPSPSNELHQLLLEYGMLNDIQWDENKTKTKKSKKSKLKAINSFIAFRSFYSRTISNPNHQRELSSKLADIWKTEPSQEIWNQYAQSYNNYLLLPGIKTNFVDWLYTVLDLKVEPASVILETEPFDDNSPMLSGTIEDVYLIN</sequence>
<protein>
    <recommendedName>
        <fullName evidence="6">Alpha box domain-containing protein</fullName>
    </recommendedName>
</protein>
<dbReference type="OrthoDB" id="5398665at2759"/>
<keyword evidence="1 5" id="KW-0805">Transcription regulation</keyword>
<keyword evidence="4 5" id="KW-0539">Nucleus</keyword>
<organism evidence="7 8">
    <name type="scientific">Candida tropicalis (strain ATCC MYA-3404 / T1)</name>
    <name type="common">Yeast</name>
    <dbReference type="NCBI Taxonomy" id="294747"/>
    <lineage>
        <taxon>Eukaryota</taxon>
        <taxon>Fungi</taxon>
        <taxon>Dikarya</taxon>
        <taxon>Ascomycota</taxon>
        <taxon>Saccharomycotina</taxon>
        <taxon>Pichiomycetes</taxon>
        <taxon>Debaryomycetaceae</taxon>
        <taxon>Candida/Lodderomyces clade</taxon>
        <taxon>Candida</taxon>
    </lineage>
</organism>
<keyword evidence="8" id="KW-1185">Reference proteome</keyword>
<evidence type="ECO:0000259" key="6">
    <source>
        <dbReference type="PROSITE" id="PS51325"/>
    </source>
</evidence>
<dbReference type="GO" id="GO:0008301">
    <property type="term" value="F:DNA binding, bending"/>
    <property type="evidence" value="ECO:0007669"/>
    <property type="project" value="InterPro"/>
</dbReference>
<dbReference type="Proteomes" id="UP000002037">
    <property type="component" value="Unassembled WGS sequence"/>
</dbReference>
<dbReference type="InterPro" id="IPR006856">
    <property type="entry name" value="MATalpha_HMGbox"/>
</dbReference>
<proteinExistence type="inferred from homology"/>
<comment type="subcellular location">
    <subcellularLocation>
        <location evidence="5">Nucleus</location>
    </subcellularLocation>
</comment>